<dbReference type="InterPro" id="IPR038562">
    <property type="entry name" value="Ribosomal_eL34_C_sf"/>
</dbReference>
<dbReference type="Pfam" id="PF01199">
    <property type="entry name" value="Ribosomal_L34e"/>
    <property type="match status" value="1"/>
</dbReference>
<dbReference type="PRINTS" id="PR01250">
    <property type="entry name" value="RIBOSOMALL34"/>
</dbReference>
<dbReference type="Gene3D" id="6.20.340.10">
    <property type="match status" value="1"/>
</dbReference>
<dbReference type="GO" id="GO:1990904">
    <property type="term" value="C:ribonucleoprotein complex"/>
    <property type="evidence" value="ECO:0007669"/>
    <property type="project" value="UniProtKB-KW"/>
</dbReference>
<dbReference type="EMBL" id="FN554973">
    <property type="protein sequence ID" value="CBH16430.1"/>
    <property type="molecule type" value="Genomic_DNA"/>
</dbReference>
<keyword evidence="5" id="KW-0812">Transmembrane</keyword>
<protein>
    <submittedName>
        <fullName evidence="6">60S ribosomal protein L34, putative</fullName>
    </submittedName>
</protein>
<name>D0A586_TRYB9</name>
<evidence type="ECO:0000313" key="6">
    <source>
        <dbReference type="EMBL" id="CBH16430.1"/>
    </source>
</evidence>
<feature type="transmembrane region" description="Helical" evidence="5">
    <location>
        <begin position="16"/>
        <end position="43"/>
    </location>
</feature>
<dbReference type="GO" id="GO:0003735">
    <property type="term" value="F:structural constituent of ribosome"/>
    <property type="evidence" value="ECO:0007669"/>
    <property type="project" value="InterPro"/>
</dbReference>
<gene>
    <name evidence="6" type="ORF">TbgDal_X15290</name>
</gene>
<dbReference type="Gene3D" id="6.20.370.70">
    <property type="match status" value="1"/>
</dbReference>
<keyword evidence="5" id="KW-0472">Membrane</keyword>
<proteinExistence type="inferred from homology"/>
<evidence type="ECO:0000256" key="1">
    <source>
        <dbReference type="ARBA" id="ARBA00009875"/>
    </source>
</evidence>
<dbReference type="GeneID" id="23864746"/>
<evidence type="ECO:0000256" key="4">
    <source>
        <dbReference type="SAM" id="MobiDB-lite"/>
    </source>
</evidence>
<dbReference type="VEuPathDB" id="TriTrypDB:Tbg972.10.15290"/>
<dbReference type="Proteomes" id="UP000002316">
    <property type="component" value="Chromosome 10"/>
</dbReference>
<dbReference type="KEGG" id="tbg:TbgDal_X15290"/>
<dbReference type="RefSeq" id="XP_011778694.1">
    <property type="nucleotide sequence ID" value="XM_011780392.1"/>
</dbReference>
<feature type="region of interest" description="Disordered" evidence="4">
    <location>
        <begin position="211"/>
        <end position="232"/>
    </location>
</feature>
<organism evidence="6 7">
    <name type="scientific">Trypanosoma brucei gambiense (strain MHOM/CI/86/DAL972)</name>
    <dbReference type="NCBI Taxonomy" id="679716"/>
    <lineage>
        <taxon>Eukaryota</taxon>
        <taxon>Discoba</taxon>
        <taxon>Euglenozoa</taxon>
        <taxon>Kinetoplastea</taxon>
        <taxon>Metakinetoplastina</taxon>
        <taxon>Trypanosomatida</taxon>
        <taxon>Trypanosomatidae</taxon>
        <taxon>Trypanosoma</taxon>
    </lineage>
</organism>
<keyword evidence="5" id="KW-1133">Transmembrane helix</keyword>
<evidence type="ECO:0000256" key="5">
    <source>
        <dbReference type="SAM" id="Phobius"/>
    </source>
</evidence>
<dbReference type="PANTHER" id="PTHR10759">
    <property type="entry name" value="60S RIBOSOMAL PROTEIN L34"/>
    <property type="match status" value="1"/>
</dbReference>
<evidence type="ECO:0000256" key="2">
    <source>
        <dbReference type="ARBA" id="ARBA00022980"/>
    </source>
</evidence>
<dbReference type="OrthoDB" id="250549at2759"/>
<dbReference type="AlphaFoldDB" id="D0A586"/>
<comment type="similarity">
    <text evidence="1">Belongs to the eukaryotic ribosomal protein eL34 family.</text>
</comment>
<evidence type="ECO:0000313" key="7">
    <source>
        <dbReference type="Proteomes" id="UP000002316"/>
    </source>
</evidence>
<dbReference type="GO" id="GO:0006412">
    <property type="term" value="P:translation"/>
    <property type="evidence" value="ECO:0007669"/>
    <property type="project" value="InterPro"/>
</dbReference>
<dbReference type="InterPro" id="IPR008195">
    <property type="entry name" value="Ribosomal_eL34"/>
</dbReference>
<accession>D0A586</accession>
<sequence length="232" mass="26131">MLCAYTPFLRTGTSLFVYNVIILTTVHTITSCFVHFIFVFILLNTGGLGVSGGLVRTEITKAMSCPRVQYRRRMHYATRGNRMRLVRTPGNRLVMQKRGKRSQGPHTPWVLGHKRLAGTKALRHTKARLAPRHQKTTSRPYGGVLSHEQVRDRIVRAFLIEEQRIVKRALKAHAKVQKEKKRRAAKRKSKEEKVAAVAKKVAAKVGTKSLIAKKEAPKRKAGKAPVGAKLKK</sequence>
<evidence type="ECO:0000256" key="3">
    <source>
        <dbReference type="ARBA" id="ARBA00023274"/>
    </source>
</evidence>
<keyword evidence="3" id="KW-0687">Ribonucleoprotein</keyword>
<reference evidence="7" key="1">
    <citation type="journal article" date="2010" name="PLoS Negl. Trop. Dis.">
        <title>The genome sequence of Trypanosoma brucei gambiense, causative agent of chronic human african trypanosomiasis.</title>
        <authorList>
            <person name="Jackson A.P."/>
            <person name="Sanders M."/>
            <person name="Berry A."/>
            <person name="McQuillan J."/>
            <person name="Aslett M.A."/>
            <person name="Quail M.A."/>
            <person name="Chukualim B."/>
            <person name="Capewell P."/>
            <person name="MacLeod A."/>
            <person name="Melville S.E."/>
            <person name="Gibson W."/>
            <person name="Barry J.D."/>
            <person name="Berriman M."/>
            <person name="Hertz-Fowler C."/>
        </authorList>
    </citation>
    <scope>NUCLEOTIDE SEQUENCE [LARGE SCALE GENOMIC DNA]</scope>
    <source>
        <strain evidence="7">MHOM/CI/86/DAL972</strain>
    </source>
</reference>
<keyword evidence="2 6" id="KW-0689">Ribosomal protein</keyword>
<dbReference type="GO" id="GO:0005840">
    <property type="term" value="C:ribosome"/>
    <property type="evidence" value="ECO:0007669"/>
    <property type="project" value="UniProtKB-KW"/>
</dbReference>